<gene>
    <name evidence="1" type="ORF">M441DRAFT_239596</name>
</gene>
<dbReference type="AlphaFoldDB" id="A0A2T3Z1Z2"/>
<name>A0A2T3Z1Z2_TRIA4</name>
<sequence length="122" mass="13334">MNLLLTARTNRRRVSSQAMMAAESRRGKMLLLFIGANSMTALSQRDEPLPSGSGAEAMTTPGLRCANENLRAAAAALVTRWEIRRLKTRQFLNCCCRYLASSCSGCAPGERRGRRSKGQVLG</sequence>
<evidence type="ECO:0000313" key="2">
    <source>
        <dbReference type="Proteomes" id="UP000240493"/>
    </source>
</evidence>
<dbReference type="Proteomes" id="UP000240493">
    <property type="component" value="Unassembled WGS sequence"/>
</dbReference>
<reference evidence="1 2" key="1">
    <citation type="submission" date="2016-07" db="EMBL/GenBank/DDBJ databases">
        <title>Multiple horizontal gene transfer events from other fungi enriched the ability of initially mycotrophic Trichoderma (Ascomycota) to feed on dead plant biomass.</title>
        <authorList>
            <consortium name="DOE Joint Genome Institute"/>
            <person name="Aerts A."/>
            <person name="Atanasova L."/>
            <person name="Chenthamara K."/>
            <person name="Zhang J."/>
            <person name="Grujic M."/>
            <person name="Henrissat B."/>
            <person name="Kuo A."/>
            <person name="Salamov A."/>
            <person name="Lipzen A."/>
            <person name="Labutti K."/>
            <person name="Barry K."/>
            <person name="Miao Y."/>
            <person name="Rahimi M.J."/>
            <person name="Shen Q."/>
            <person name="Grigoriev I.V."/>
            <person name="Kubicek C.P."/>
            <person name="Druzhinina I.S."/>
        </authorList>
    </citation>
    <scope>NUCLEOTIDE SEQUENCE [LARGE SCALE GENOMIC DNA]</scope>
    <source>
        <strain evidence="1 2">CBS 433.97</strain>
    </source>
</reference>
<evidence type="ECO:0000313" key="1">
    <source>
        <dbReference type="EMBL" id="PTB38832.1"/>
    </source>
</evidence>
<dbReference type="EMBL" id="KZ679265">
    <property type="protein sequence ID" value="PTB38832.1"/>
    <property type="molecule type" value="Genomic_DNA"/>
</dbReference>
<proteinExistence type="predicted"/>
<protein>
    <submittedName>
        <fullName evidence="1">Uncharacterized protein</fullName>
    </submittedName>
</protein>
<accession>A0A2T3Z1Z2</accession>
<keyword evidence="2" id="KW-1185">Reference proteome</keyword>
<organism evidence="1 2">
    <name type="scientific">Trichoderma asperellum (strain ATCC 204424 / CBS 433.97 / NBRC 101777)</name>
    <dbReference type="NCBI Taxonomy" id="1042311"/>
    <lineage>
        <taxon>Eukaryota</taxon>
        <taxon>Fungi</taxon>
        <taxon>Dikarya</taxon>
        <taxon>Ascomycota</taxon>
        <taxon>Pezizomycotina</taxon>
        <taxon>Sordariomycetes</taxon>
        <taxon>Hypocreomycetidae</taxon>
        <taxon>Hypocreales</taxon>
        <taxon>Hypocreaceae</taxon>
        <taxon>Trichoderma</taxon>
    </lineage>
</organism>